<accession>A0A8B5W1V5</accession>
<organism evidence="1 2">
    <name type="scientific">Enterococcus avium</name>
    <name type="common">Streptococcus avium</name>
    <dbReference type="NCBI Taxonomy" id="33945"/>
    <lineage>
        <taxon>Bacteria</taxon>
        <taxon>Bacillati</taxon>
        <taxon>Bacillota</taxon>
        <taxon>Bacilli</taxon>
        <taxon>Lactobacillales</taxon>
        <taxon>Enterococcaceae</taxon>
        <taxon>Enterococcus</taxon>
    </lineage>
</organism>
<dbReference type="RefSeq" id="WP_144324571.1">
    <property type="nucleotide sequence ID" value="NZ_PDXQ01000001.1"/>
</dbReference>
<protein>
    <submittedName>
        <fullName evidence="1">Uncharacterized protein</fullName>
    </submittedName>
</protein>
<evidence type="ECO:0000313" key="2">
    <source>
        <dbReference type="Proteomes" id="UP000316316"/>
    </source>
</evidence>
<name>A0A8B5W1V5_ENTAV</name>
<proteinExistence type="predicted"/>
<dbReference type="AlphaFoldDB" id="A0A8B5W1V5"/>
<reference evidence="1 2" key="1">
    <citation type="submission" date="2017-10" db="EMBL/GenBank/DDBJ databases">
        <title>FDA dAtabase for Regulatory Grade micrObial Sequences (FDA-ARGOS): Supporting development and validation of Infectious Disease Dx tests.</title>
        <authorList>
            <person name="Campos J."/>
            <person name="Goldberg B."/>
            <person name="Tallon L.J."/>
            <person name="Sadzewicz L."/>
            <person name="Sengamalay N."/>
            <person name="Ott S."/>
            <person name="Godinez A."/>
            <person name="Nagaraj S."/>
            <person name="Vyas G."/>
            <person name="Aluvathingal J."/>
            <person name="Nadendla S."/>
            <person name="Geyer C."/>
            <person name="Nandy P."/>
            <person name="Hobson J."/>
            <person name="Sichtig H."/>
        </authorList>
    </citation>
    <scope>NUCLEOTIDE SEQUENCE [LARGE SCALE GENOMIC DNA]</scope>
    <source>
        <strain evidence="1 2">FDAARGOS_185</strain>
    </source>
</reference>
<sequence length="73" mass="8392">MSLRSDLDNFFESVERGSKLFPSTRKRKEIDVWIDPDSDIILQIDEEIAILSITEARELGNILLDKSIEALEN</sequence>
<dbReference type="Proteomes" id="UP000316316">
    <property type="component" value="Unassembled WGS sequence"/>
</dbReference>
<dbReference type="EMBL" id="PDXQ01000001">
    <property type="protein sequence ID" value="TRZ33277.1"/>
    <property type="molecule type" value="Genomic_DNA"/>
</dbReference>
<evidence type="ECO:0000313" key="1">
    <source>
        <dbReference type="EMBL" id="TRZ33277.1"/>
    </source>
</evidence>
<gene>
    <name evidence="1" type="ORF">AUF17_03965</name>
</gene>
<comment type="caution">
    <text evidence="1">The sequence shown here is derived from an EMBL/GenBank/DDBJ whole genome shotgun (WGS) entry which is preliminary data.</text>
</comment>